<dbReference type="AlphaFoldDB" id="A0AAV7EH75"/>
<accession>A0AAV7EH75</accession>
<protein>
    <recommendedName>
        <fullName evidence="4">DUF4408 domain-containing protein</fullName>
    </recommendedName>
</protein>
<gene>
    <name evidence="2" type="ORF">H6P81_013752</name>
</gene>
<keyword evidence="1" id="KW-0472">Membrane</keyword>
<reference evidence="2 3" key="1">
    <citation type="submission" date="2021-07" db="EMBL/GenBank/DDBJ databases">
        <title>The Aristolochia fimbriata genome: insights into angiosperm evolution, floral development and chemical biosynthesis.</title>
        <authorList>
            <person name="Jiao Y."/>
        </authorList>
    </citation>
    <scope>NUCLEOTIDE SEQUENCE [LARGE SCALE GENOMIC DNA]</scope>
    <source>
        <strain evidence="2">IBCAS-2021</strain>
        <tissue evidence="2">Leaf</tissue>
    </source>
</reference>
<dbReference type="PANTHER" id="PTHR36887">
    <property type="entry name" value="OS01G0532300 PROTEIN"/>
    <property type="match status" value="1"/>
</dbReference>
<dbReference type="PANTHER" id="PTHR36887:SF1">
    <property type="entry name" value="OS01G0532300 PROTEIN"/>
    <property type="match status" value="1"/>
</dbReference>
<evidence type="ECO:0008006" key="4">
    <source>
        <dbReference type="Google" id="ProtNLM"/>
    </source>
</evidence>
<organism evidence="2 3">
    <name type="scientific">Aristolochia fimbriata</name>
    <name type="common">White veined hardy Dutchman's pipe vine</name>
    <dbReference type="NCBI Taxonomy" id="158543"/>
    <lineage>
        <taxon>Eukaryota</taxon>
        <taxon>Viridiplantae</taxon>
        <taxon>Streptophyta</taxon>
        <taxon>Embryophyta</taxon>
        <taxon>Tracheophyta</taxon>
        <taxon>Spermatophyta</taxon>
        <taxon>Magnoliopsida</taxon>
        <taxon>Magnoliidae</taxon>
        <taxon>Piperales</taxon>
        <taxon>Aristolochiaceae</taxon>
        <taxon>Aristolochia</taxon>
    </lineage>
</organism>
<evidence type="ECO:0000313" key="2">
    <source>
        <dbReference type="EMBL" id="KAG9447624.1"/>
    </source>
</evidence>
<dbReference type="EMBL" id="JAINDJ010000005">
    <property type="protein sequence ID" value="KAG9447624.1"/>
    <property type="molecule type" value="Genomic_DNA"/>
</dbReference>
<dbReference type="Pfam" id="PF05553">
    <property type="entry name" value="DUF761"/>
    <property type="match status" value="1"/>
</dbReference>
<evidence type="ECO:0000256" key="1">
    <source>
        <dbReference type="SAM" id="Phobius"/>
    </source>
</evidence>
<dbReference type="Proteomes" id="UP000825729">
    <property type="component" value="Unassembled WGS sequence"/>
</dbReference>
<comment type="caution">
    <text evidence="2">The sequence shown here is derived from an EMBL/GenBank/DDBJ whole genome shotgun (WGS) entry which is preliminary data.</text>
</comment>
<proteinExistence type="predicted"/>
<feature type="transmembrane region" description="Helical" evidence="1">
    <location>
        <begin position="36"/>
        <end position="55"/>
    </location>
</feature>
<keyword evidence="3" id="KW-1185">Reference proteome</keyword>
<keyword evidence="1" id="KW-1133">Transmembrane helix</keyword>
<keyword evidence="1" id="KW-0812">Transmembrane</keyword>
<evidence type="ECO:0000313" key="3">
    <source>
        <dbReference type="Proteomes" id="UP000825729"/>
    </source>
</evidence>
<sequence length="219" mass="23976">MEKFHKSQCAKILLIALLLLVTPLLSSSIRPLYLYLLFNLLVIALGAESGVLSAISRPPMTSTTTASAKQPLINITNSYKEPMTAPSPGADTQEEETVRSVVTASEVTECNGAAVSTAKAAVQRSASEKAKQAPKMAVKIGEVVKKCPSMPSLFFIGGCDGDEEGAEEEEEEEEMGVPTKQELFAKAETFIGNFYKQLKIQREDSWKRIQNSLYHRRAF</sequence>
<dbReference type="InterPro" id="IPR008480">
    <property type="entry name" value="DUF761_pln"/>
</dbReference>
<name>A0AAV7EH75_ARIFI</name>